<name>A0A3A8N1L7_9BACT</name>
<keyword evidence="3" id="KW-1185">Reference proteome</keyword>
<dbReference type="Pfam" id="PF01850">
    <property type="entry name" value="PIN"/>
    <property type="match status" value="1"/>
</dbReference>
<dbReference type="Proteomes" id="UP000273405">
    <property type="component" value="Unassembled WGS sequence"/>
</dbReference>
<sequence>MTWRGRVKVPANNSSARHWPRRRRWTLSEGYVLDTNALLFYAGDQLQKLGPKAKRAFTAFEQGRGYLVVPAPVVLETWLLAQGGRLRFPTTLDAWWADVARPELVHEPMSEADVREAARLDWEHRDPFDRLIVATARRLGLPLLTRDSAITEWARDTGGIEVAW</sequence>
<dbReference type="CDD" id="cd09872">
    <property type="entry name" value="PIN_Sll0205-like"/>
    <property type="match status" value="1"/>
</dbReference>
<proteinExistence type="predicted"/>
<dbReference type="InterPro" id="IPR041705">
    <property type="entry name" value="PIN_Sll0205"/>
</dbReference>
<evidence type="ECO:0000259" key="1">
    <source>
        <dbReference type="Pfam" id="PF01850"/>
    </source>
</evidence>
<evidence type="ECO:0000313" key="3">
    <source>
        <dbReference type="Proteomes" id="UP000273405"/>
    </source>
</evidence>
<protein>
    <submittedName>
        <fullName evidence="2">PIN domain-containing protein</fullName>
    </submittedName>
</protein>
<dbReference type="AlphaFoldDB" id="A0A3A8N1L7"/>
<comment type="caution">
    <text evidence="2">The sequence shown here is derived from an EMBL/GenBank/DDBJ whole genome shotgun (WGS) entry which is preliminary data.</text>
</comment>
<dbReference type="Gene3D" id="3.40.50.1010">
    <property type="entry name" value="5'-nuclease"/>
    <property type="match status" value="1"/>
</dbReference>
<evidence type="ECO:0000313" key="2">
    <source>
        <dbReference type="EMBL" id="RKH38378.1"/>
    </source>
</evidence>
<gene>
    <name evidence="2" type="ORF">D7X12_26585</name>
</gene>
<accession>A0A3A8N1L7</accession>
<dbReference type="InterPro" id="IPR029060">
    <property type="entry name" value="PIN-like_dom_sf"/>
</dbReference>
<feature type="domain" description="PIN" evidence="1">
    <location>
        <begin position="31"/>
        <end position="152"/>
    </location>
</feature>
<dbReference type="SUPFAM" id="SSF88723">
    <property type="entry name" value="PIN domain-like"/>
    <property type="match status" value="1"/>
</dbReference>
<reference evidence="3" key="1">
    <citation type="submission" date="2018-09" db="EMBL/GenBank/DDBJ databases">
        <authorList>
            <person name="Livingstone P.G."/>
            <person name="Whitworth D.E."/>
        </authorList>
    </citation>
    <scope>NUCLEOTIDE SEQUENCE [LARGE SCALE GENOMIC DNA]</scope>
    <source>
        <strain evidence="3">CA040B</strain>
    </source>
</reference>
<dbReference type="InterPro" id="IPR002716">
    <property type="entry name" value="PIN_dom"/>
</dbReference>
<organism evidence="2 3">
    <name type="scientific">Corallococcus sicarius</name>
    <dbReference type="NCBI Taxonomy" id="2316726"/>
    <lineage>
        <taxon>Bacteria</taxon>
        <taxon>Pseudomonadati</taxon>
        <taxon>Myxococcota</taxon>
        <taxon>Myxococcia</taxon>
        <taxon>Myxococcales</taxon>
        <taxon>Cystobacterineae</taxon>
        <taxon>Myxococcaceae</taxon>
        <taxon>Corallococcus</taxon>
    </lineage>
</organism>
<dbReference type="EMBL" id="RAWG01000198">
    <property type="protein sequence ID" value="RKH38378.1"/>
    <property type="molecule type" value="Genomic_DNA"/>
</dbReference>